<organism evidence="1 2">
    <name type="scientific">Marinicella pacifica</name>
    <dbReference type="NCBI Taxonomy" id="1171543"/>
    <lineage>
        <taxon>Bacteria</taxon>
        <taxon>Pseudomonadati</taxon>
        <taxon>Pseudomonadota</taxon>
        <taxon>Gammaproteobacteria</taxon>
        <taxon>Lysobacterales</taxon>
        <taxon>Marinicellaceae</taxon>
        <taxon>Marinicella</taxon>
    </lineage>
</organism>
<dbReference type="RefSeq" id="WP_188365467.1">
    <property type="nucleotide sequence ID" value="NZ_BAABJF010000003.1"/>
</dbReference>
<sequence>MRTNIVIDDKLMADALKATGLQTKREAVEMGLKLLVKRQKQQAIRKLRGQIKWEGNLDEMRGA</sequence>
<evidence type="ECO:0000313" key="2">
    <source>
        <dbReference type="Proteomes" id="UP000605253"/>
    </source>
</evidence>
<dbReference type="EMBL" id="BMEO01000007">
    <property type="protein sequence ID" value="GGF97498.1"/>
    <property type="molecule type" value="Genomic_DNA"/>
</dbReference>
<name>A0A917CSK6_9GAMM</name>
<keyword evidence="2" id="KW-1185">Reference proteome</keyword>
<evidence type="ECO:0000313" key="1">
    <source>
        <dbReference type="EMBL" id="GGF97498.1"/>
    </source>
</evidence>
<dbReference type="Pfam" id="PF09957">
    <property type="entry name" value="VapB_antitoxin"/>
    <property type="match status" value="1"/>
</dbReference>
<protein>
    <submittedName>
        <fullName evidence="1">DUF2191 domain-containing protein</fullName>
    </submittedName>
</protein>
<dbReference type="InterPro" id="IPR019239">
    <property type="entry name" value="VapB_antitoxin"/>
</dbReference>
<proteinExistence type="predicted"/>
<dbReference type="Proteomes" id="UP000605253">
    <property type="component" value="Unassembled WGS sequence"/>
</dbReference>
<dbReference type="AlphaFoldDB" id="A0A917CSK6"/>
<accession>A0A917CSK6</accession>
<reference evidence="1" key="1">
    <citation type="journal article" date="2014" name="Int. J. Syst. Evol. Microbiol.">
        <title>Complete genome sequence of Corynebacterium casei LMG S-19264T (=DSM 44701T), isolated from a smear-ripened cheese.</title>
        <authorList>
            <consortium name="US DOE Joint Genome Institute (JGI-PGF)"/>
            <person name="Walter F."/>
            <person name="Albersmeier A."/>
            <person name="Kalinowski J."/>
            <person name="Ruckert C."/>
        </authorList>
    </citation>
    <scope>NUCLEOTIDE SEQUENCE</scope>
    <source>
        <strain evidence="1">CGMCC 1.12181</strain>
    </source>
</reference>
<reference evidence="1" key="2">
    <citation type="submission" date="2020-09" db="EMBL/GenBank/DDBJ databases">
        <authorList>
            <person name="Sun Q."/>
            <person name="Zhou Y."/>
        </authorList>
    </citation>
    <scope>NUCLEOTIDE SEQUENCE</scope>
    <source>
        <strain evidence="1">CGMCC 1.12181</strain>
    </source>
</reference>
<comment type="caution">
    <text evidence="1">The sequence shown here is derived from an EMBL/GenBank/DDBJ whole genome shotgun (WGS) entry which is preliminary data.</text>
</comment>
<gene>
    <name evidence="1" type="ORF">GCM10011365_18680</name>
</gene>